<dbReference type="InterPro" id="IPR009061">
    <property type="entry name" value="DNA-bd_dom_put_sf"/>
</dbReference>
<comment type="caution">
    <text evidence="3">The sequence shown here is derived from an EMBL/GenBank/DDBJ whole genome shotgun (WGS) entry which is preliminary data.</text>
</comment>
<sequence>MAWSTRELAELADTTVNTIRYYHRLGLLAEPKRRYNGYKQYDAEDLNRLLCIRRLVGLGASLSQIAEVLADQHLTAKILRQVDADLAAEVDRLHRARCDIAVILRDSVQAPAPAGSQ</sequence>
<evidence type="ECO:0000313" key="3">
    <source>
        <dbReference type="EMBL" id="EXG82221.1"/>
    </source>
</evidence>
<dbReference type="OrthoDB" id="4569196at2"/>
<evidence type="ECO:0000256" key="1">
    <source>
        <dbReference type="ARBA" id="ARBA00023125"/>
    </source>
</evidence>
<dbReference type="Proteomes" id="UP000021053">
    <property type="component" value="Unassembled WGS sequence"/>
</dbReference>
<dbReference type="HOGENOM" id="CLU_1987856_0_0_11"/>
<dbReference type="AlphaFoldDB" id="A0A011AJQ5"/>
<keyword evidence="4" id="KW-1185">Reference proteome</keyword>
<dbReference type="PANTHER" id="PTHR30204:SF93">
    <property type="entry name" value="HTH MERR-TYPE DOMAIN-CONTAINING PROTEIN"/>
    <property type="match status" value="1"/>
</dbReference>
<dbReference type="InterPro" id="IPR047057">
    <property type="entry name" value="MerR_fam"/>
</dbReference>
<accession>A0A011AJQ5</accession>
<gene>
    <name evidence="3" type="ORF">CryarDRAFT_3380</name>
</gene>
<dbReference type="RefSeq" id="WP_051570379.1">
    <property type="nucleotide sequence ID" value="NZ_KK073874.1"/>
</dbReference>
<name>A0A011AJQ5_9ACTN</name>
<dbReference type="InterPro" id="IPR000551">
    <property type="entry name" value="MerR-type_HTH_dom"/>
</dbReference>
<dbReference type="Pfam" id="PF13411">
    <property type="entry name" value="MerR_1"/>
    <property type="match status" value="1"/>
</dbReference>
<proteinExistence type="predicted"/>
<dbReference type="PROSITE" id="PS50937">
    <property type="entry name" value="HTH_MERR_2"/>
    <property type="match status" value="1"/>
</dbReference>
<dbReference type="SMART" id="SM00422">
    <property type="entry name" value="HTH_MERR"/>
    <property type="match status" value="1"/>
</dbReference>
<dbReference type="GO" id="GO:0003700">
    <property type="term" value="F:DNA-binding transcription factor activity"/>
    <property type="evidence" value="ECO:0007669"/>
    <property type="project" value="InterPro"/>
</dbReference>
<evidence type="ECO:0000313" key="4">
    <source>
        <dbReference type="Proteomes" id="UP000021053"/>
    </source>
</evidence>
<feature type="domain" description="HTH merR-type" evidence="2">
    <location>
        <begin position="2"/>
        <end position="71"/>
    </location>
</feature>
<protein>
    <submittedName>
        <fullName evidence="3">Putative transcriptional regulator</fullName>
    </submittedName>
</protein>
<dbReference type="Gene3D" id="1.10.1660.10">
    <property type="match status" value="1"/>
</dbReference>
<dbReference type="PRINTS" id="PR00040">
    <property type="entry name" value="HTHMERR"/>
</dbReference>
<dbReference type="SUPFAM" id="SSF46955">
    <property type="entry name" value="Putative DNA-binding domain"/>
    <property type="match status" value="1"/>
</dbReference>
<reference evidence="3 4" key="1">
    <citation type="submission" date="2013-07" db="EMBL/GenBank/DDBJ databases">
        <authorList>
            <consortium name="DOE Joint Genome Institute"/>
            <person name="Eisen J."/>
            <person name="Huntemann M."/>
            <person name="Han J."/>
            <person name="Chen A."/>
            <person name="Kyrpides N."/>
            <person name="Mavromatis K."/>
            <person name="Markowitz V."/>
            <person name="Palaniappan K."/>
            <person name="Ivanova N."/>
            <person name="Schaumberg A."/>
            <person name="Pati A."/>
            <person name="Liolios K."/>
            <person name="Nordberg H.P."/>
            <person name="Cantor M.N."/>
            <person name="Hua S.X."/>
            <person name="Woyke T."/>
        </authorList>
    </citation>
    <scope>NUCLEOTIDE SEQUENCE [LARGE SCALE GENOMIC DNA]</scope>
    <source>
        <strain evidence="3 4">DSM 44712</strain>
    </source>
</reference>
<keyword evidence="1" id="KW-0238">DNA-binding</keyword>
<dbReference type="EMBL" id="JFBT01000001">
    <property type="protein sequence ID" value="EXG82221.1"/>
    <property type="molecule type" value="Genomic_DNA"/>
</dbReference>
<dbReference type="GO" id="GO:0003677">
    <property type="term" value="F:DNA binding"/>
    <property type="evidence" value="ECO:0007669"/>
    <property type="project" value="UniProtKB-KW"/>
</dbReference>
<organism evidence="3 4">
    <name type="scientific">Cryptosporangium arvum DSM 44712</name>
    <dbReference type="NCBI Taxonomy" id="927661"/>
    <lineage>
        <taxon>Bacteria</taxon>
        <taxon>Bacillati</taxon>
        <taxon>Actinomycetota</taxon>
        <taxon>Actinomycetes</taxon>
        <taxon>Cryptosporangiales</taxon>
        <taxon>Cryptosporangiaceae</taxon>
        <taxon>Cryptosporangium</taxon>
    </lineage>
</organism>
<evidence type="ECO:0000259" key="2">
    <source>
        <dbReference type="PROSITE" id="PS50937"/>
    </source>
</evidence>
<dbReference type="PANTHER" id="PTHR30204">
    <property type="entry name" value="REDOX-CYCLING DRUG-SENSING TRANSCRIPTIONAL ACTIVATOR SOXR"/>
    <property type="match status" value="1"/>
</dbReference>